<dbReference type="EMBL" id="CM037027">
    <property type="protein sequence ID" value="KAH7658618.1"/>
    <property type="molecule type" value="Genomic_DNA"/>
</dbReference>
<comment type="caution">
    <text evidence="1">The sequence shown here is derived from an EMBL/GenBank/DDBJ whole genome shotgun (WGS) entry which is preliminary data.</text>
</comment>
<accession>A0ACB7UEC5</accession>
<keyword evidence="2" id="KW-1185">Reference proteome</keyword>
<dbReference type="Proteomes" id="UP000827976">
    <property type="component" value="Chromosome 17"/>
</dbReference>
<evidence type="ECO:0000313" key="2">
    <source>
        <dbReference type="Proteomes" id="UP000827976"/>
    </source>
</evidence>
<gene>
    <name evidence="1" type="ORF">IHE45_17G101200</name>
</gene>
<reference evidence="2" key="1">
    <citation type="journal article" date="2022" name="Nat. Commun.">
        <title>Chromosome evolution and the genetic basis of agronomically important traits in greater yam.</title>
        <authorList>
            <person name="Bredeson J.V."/>
            <person name="Lyons J.B."/>
            <person name="Oniyinde I.O."/>
            <person name="Okereke N.R."/>
            <person name="Kolade O."/>
            <person name="Nnabue I."/>
            <person name="Nwadili C.O."/>
            <person name="Hribova E."/>
            <person name="Parker M."/>
            <person name="Nwogha J."/>
            <person name="Shu S."/>
            <person name="Carlson J."/>
            <person name="Kariba R."/>
            <person name="Muthemba S."/>
            <person name="Knop K."/>
            <person name="Barton G.J."/>
            <person name="Sherwood A.V."/>
            <person name="Lopez-Montes A."/>
            <person name="Asiedu R."/>
            <person name="Jamnadass R."/>
            <person name="Muchugi A."/>
            <person name="Goodstein D."/>
            <person name="Egesi C.N."/>
            <person name="Featherston J."/>
            <person name="Asfaw A."/>
            <person name="Simpson G.G."/>
            <person name="Dolezel J."/>
            <person name="Hendre P.S."/>
            <person name="Van Deynze A."/>
            <person name="Kumar P.L."/>
            <person name="Obidiegwu J.E."/>
            <person name="Bhattacharjee R."/>
            <person name="Rokhsar D.S."/>
        </authorList>
    </citation>
    <scope>NUCLEOTIDE SEQUENCE [LARGE SCALE GENOMIC DNA]</scope>
    <source>
        <strain evidence="2">cv. TDa95/00328</strain>
    </source>
</reference>
<protein>
    <submittedName>
        <fullName evidence="1">Transcriptional activator HAP5 subunit protein</fullName>
    </submittedName>
</protein>
<proteinExistence type="predicted"/>
<sequence length="194" mass="22213">MSISFFLFLFLFSFSIFAVSMDGLPSEFSVCYSCPPSASDQEASQVDKYLQVPKTPQTDHVMINDVQRELRLQTTERLKEPEIRQLQSFWQNKMREIDSLPVSKQNQLPLSKIKKVMKLDKSVKMVSASAPVVLGKACEFLIMDMTVRSWLRKESTRNILLKADLAGAILDTDHFDFLADLVTDDHNTKEENNE</sequence>
<evidence type="ECO:0000313" key="1">
    <source>
        <dbReference type="EMBL" id="KAH7658618.1"/>
    </source>
</evidence>
<organism evidence="1 2">
    <name type="scientific">Dioscorea alata</name>
    <name type="common">Purple yam</name>
    <dbReference type="NCBI Taxonomy" id="55571"/>
    <lineage>
        <taxon>Eukaryota</taxon>
        <taxon>Viridiplantae</taxon>
        <taxon>Streptophyta</taxon>
        <taxon>Embryophyta</taxon>
        <taxon>Tracheophyta</taxon>
        <taxon>Spermatophyta</taxon>
        <taxon>Magnoliopsida</taxon>
        <taxon>Liliopsida</taxon>
        <taxon>Dioscoreales</taxon>
        <taxon>Dioscoreaceae</taxon>
        <taxon>Dioscorea</taxon>
    </lineage>
</organism>
<name>A0ACB7UEC5_DIOAL</name>